<sequence length="1010" mass="111204">MKTRKGKKGAKQTAPAKRARNADAEEEPVTCEPESVPPQEEAKSLFFPATAVKEDGSIKDGVQCIETAGVPPDDGVKKAGEDKILSHWLFADEGSAAIPPRRASLSTIRPGTTQSSKFGSFDQPKSDDTAERNDEATNEVRDASPTFSVPTTVTENKGSSGFTMASGKPCPTAKPEDIARIKSLLGLDASEPSATDASLPTQNASEIKQPDTASTEIAQINTMKDLSIRTRPKRPKTTLNEQTQRPNPTPAVAPHTDKLKEEMNPKVIKQSTDTLTRSSSIKRDAPCINTDFKSLLPPRTKSVSLLDMWCRNCVLTNHDGSSVSPAMLSRLWNIYGNPLTVTYSNSEKFTFIMYSPCDASITVGGLNEIQKCFKQMMDQCVEPSMERMRFDDEWLRGKYCLFTTAQCRKFRKSICRCMRKSGNLKDALRKVQLPNVLAVLTQIIKSFNKEYGGNESILMRILHGDAPTNSPVVIRVEDVYGDKVYITDGESVIAANAADCYVRQLLKTQRILPGSKLQLHGISIGTDTSRSEGSAVVQINLNAISPAPKKPLGLQNRHSNAHVRELKAGAGRVAQLDVTVLGVMPPVFKIFYKETGTNAAKVATLSEWDFNSLFADPVYKPPVTIESVYVHHTLAVIDTIILLRIKDYQQDPKRFEKALVKSCALLTLRNIDETIMGMIKPTTRLTLSSLTVKNSGEARRYNTLTESSAHIGNYLFFETSTQSRLDIKERDTPLQQIRKTVAEFQKGIKNGAASGADNDTGKGGAKSIFHTLILGEPALSISVHSEQEFFDTLQQGSEQTAKQSGELFIDQVCSLTGVVIEAGEIINMGRDTRAFRFFVLTTRFQLAVIKVSERAVLLPTHSGTHENACGKLDRIRRRLLSQRITVARAPEKPTRKKEALFIACLHLQYAGYDEAHKVYNFNTTSSRITIHDCAILQQLQTRLHNGLVFAEGTGFALSGNALKAAGDTQLERHCRLFAKSVAQTKLKVCHLLHTSAEDATVCEEMAAYGR</sequence>
<feature type="compositionally biased region" description="Polar residues" evidence="1">
    <location>
        <begin position="145"/>
        <end position="163"/>
    </location>
</feature>
<keyword evidence="2" id="KW-0418">Kinase</keyword>
<reference evidence="2 3" key="1">
    <citation type="journal article" date="2017" name="BMC Genomics">
        <title>Whole-genome assembly of Babesia ovata and comparative genomics between closely related pathogens.</title>
        <authorList>
            <person name="Yamagishi J."/>
            <person name="Asada M."/>
            <person name="Hakimi H."/>
            <person name="Tanaka T.Q."/>
            <person name="Sugimoto C."/>
            <person name="Kawazu S."/>
        </authorList>
    </citation>
    <scope>NUCLEOTIDE SEQUENCE [LARGE SCALE GENOMIC DNA]</scope>
    <source>
        <strain evidence="2 3">Miyake</strain>
    </source>
</reference>
<comment type="caution">
    <text evidence="2">The sequence shown here is derived from an EMBL/GenBank/DDBJ whole genome shotgun (WGS) entry which is preliminary data.</text>
</comment>
<evidence type="ECO:0000256" key="1">
    <source>
        <dbReference type="SAM" id="MobiDB-lite"/>
    </source>
</evidence>
<protein>
    <submittedName>
        <fullName evidence="2">Casein kinase II subunit beta, putative</fullName>
    </submittedName>
</protein>
<feature type="region of interest" description="Disordered" evidence="1">
    <location>
        <begin position="1"/>
        <end position="43"/>
    </location>
</feature>
<keyword evidence="2" id="KW-0808">Transferase</keyword>
<proteinExistence type="predicted"/>
<organism evidence="2 3">
    <name type="scientific">Babesia ovata</name>
    <dbReference type="NCBI Taxonomy" id="189622"/>
    <lineage>
        <taxon>Eukaryota</taxon>
        <taxon>Sar</taxon>
        <taxon>Alveolata</taxon>
        <taxon>Apicomplexa</taxon>
        <taxon>Aconoidasida</taxon>
        <taxon>Piroplasmida</taxon>
        <taxon>Babesiidae</taxon>
        <taxon>Babesia</taxon>
    </lineage>
</organism>
<dbReference type="VEuPathDB" id="PiroplasmaDB:BOVATA_020510"/>
<feature type="compositionally biased region" description="Polar residues" evidence="1">
    <location>
        <begin position="192"/>
        <end position="224"/>
    </location>
</feature>
<feature type="region of interest" description="Disordered" evidence="1">
    <location>
        <begin position="101"/>
        <end position="174"/>
    </location>
</feature>
<dbReference type="EMBL" id="BDSA01000002">
    <property type="protein sequence ID" value="GBE60558.1"/>
    <property type="molecule type" value="Genomic_DNA"/>
</dbReference>
<feature type="compositionally biased region" description="Polar residues" evidence="1">
    <location>
        <begin position="237"/>
        <end position="246"/>
    </location>
</feature>
<dbReference type="RefSeq" id="XP_028866801.1">
    <property type="nucleotide sequence ID" value="XM_029010968.1"/>
</dbReference>
<evidence type="ECO:0000313" key="2">
    <source>
        <dbReference type="EMBL" id="GBE60558.1"/>
    </source>
</evidence>
<gene>
    <name evidence="2" type="ORF">BOVATA_020510</name>
</gene>
<dbReference type="OrthoDB" id="21095at2759"/>
<feature type="region of interest" description="Disordered" evidence="1">
    <location>
        <begin position="191"/>
        <end position="255"/>
    </location>
</feature>
<feature type="compositionally biased region" description="Basic and acidic residues" evidence="1">
    <location>
        <begin position="124"/>
        <end position="142"/>
    </location>
</feature>
<dbReference type="GO" id="GO:0016301">
    <property type="term" value="F:kinase activity"/>
    <property type="evidence" value="ECO:0007669"/>
    <property type="project" value="UniProtKB-KW"/>
</dbReference>
<dbReference type="AlphaFoldDB" id="A0A2H6KC38"/>
<feature type="compositionally biased region" description="Polar residues" evidence="1">
    <location>
        <begin position="104"/>
        <end position="118"/>
    </location>
</feature>
<name>A0A2H6KC38_9APIC</name>
<accession>A0A2H6KC38</accession>
<feature type="compositionally biased region" description="Basic residues" evidence="1">
    <location>
        <begin position="1"/>
        <end position="10"/>
    </location>
</feature>
<dbReference type="Proteomes" id="UP000236319">
    <property type="component" value="Unassembled WGS sequence"/>
</dbReference>
<keyword evidence="3" id="KW-1185">Reference proteome</keyword>
<evidence type="ECO:0000313" key="3">
    <source>
        <dbReference type="Proteomes" id="UP000236319"/>
    </source>
</evidence>
<dbReference type="GeneID" id="39874328"/>